<accession>A0ABY9TUZ3</accession>
<sequence>MNKHTKLAFLIAPILALGGYIMSDIWVENDAQKNRVFQMAPEQSCDVLAGKCVLLSDDFKINVFDDDGKTTLNSTFPLDTAILFLVDSNDEATPYQLQMSDTPYYWFRQTPLRKKISAKGDTYKLRIIATVKGGKYISEFYTQTANQS</sequence>
<protein>
    <submittedName>
        <fullName evidence="1">Uncharacterized protein</fullName>
    </submittedName>
</protein>
<name>A0ABY9TUZ3_9GAMM</name>
<proteinExistence type="predicted"/>
<gene>
    <name evidence="1" type="ORF">RGQ13_19735</name>
</gene>
<evidence type="ECO:0000313" key="2">
    <source>
        <dbReference type="Proteomes" id="UP001258994"/>
    </source>
</evidence>
<evidence type="ECO:0000313" key="1">
    <source>
        <dbReference type="EMBL" id="WNC72325.1"/>
    </source>
</evidence>
<dbReference type="RefSeq" id="WP_348391444.1">
    <property type="nucleotide sequence ID" value="NZ_CP134145.1"/>
</dbReference>
<dbReference type="Proteomes" id="UP001258994">
    <property type="component" value="Chromosome"/>
</dbReference>
<organism evidence="1 2">
    <name type="scientific">Thalassotalea psychrophila</name>
    <dbReference type="NCBI Taxonomy" id="3065647"/>
    <lineage>
        <taxon>Bacteria</taxon>
        <taxon>Pseudomonadati</taxon>
        <taxon>Pseudomonadota</taxon>
        <taxon>Gammaproteobacteria</taxon>
        <taxon>Alteromonadales</taxon>
        <taxon>Colwelliaceae</taxon>
        <taxon>Thalassotalea</taxon>
    </lineage>
</organism>
<dbReference type="EMBL" id="CP134145">
    <property type="protein sequence ID" value="WNC72325.1"/>
    <property type="molecule type" value="Genomic_DNA"/>
</dbReference>
<reference evidence="2" key="1">
    <citation type="submission" date="2023-09" db="EMBL/GenBank/DDBJ databases">
        <authorList>
            <person name="Zhang C."/>
        </authorList>
    </citation>
    <scope>NUCLEOTIDE SEQUENCE [LARGE SCALE GENOMIC DNA]</scope>
    <source>
        <strain evidence="2">SQ149</strain>
    </source>
</reference>
<keyword evidence="2" id="KW-1185">Reference proteome</keyword>